<comment type="caution">
    <text evidence="1">The sequence shown here is derived from an EMBL/GenBank/DDBJ whole genome shotgun (WGS) entry which is preliminary data.</text>
</comment>
<dbReference type="Proteomes" id="UP000624041">
    <property type="component" value="Unassembled WGS sequence"/>
</dbReference>
<evidence type="ECO:0000313" key="2">
    <source>
        <dbReference type="Proteomes" id="UP000624041"/>
    </source>
</evidence>
<reference evidence="1" key="2">
    <citation type="submission" date="2020-09" db="EMBL/GenBank/DDBJ databases">
        <authorList>
            <person name="Sun Q."/>
            <person name="Ohkuma M."/>
        </authorList>
    </citation>
    <scope>NUCLEOTIDE SEQUENCE</scope>
    <source>
        <strain evidence="1">JCM 17251</strain>
    </source>
</reference>
<accession>A0A917XZ86</accession>
<organism evidence="1 2">
    <name type="scientific">Oceanobacillus indicireducens</name>
    <dbReference type="NCBI Taxonomy" id="1004261"/>
    <lineage>
        <taxon>Bacteria</taxon>
        <taxon>Bacillati</taxon>
        <taxon>Bacillota</taxon>
        <taxon>Bacilli</taxon>
        <taxon>Bacillales</taxon>
        <taxon>Bacillaceae</taxon>
        <taxon>Oceanobacillus</taxon>
    </lineage>
</organism>
<gene>
    <name evidence="1" type="ORF">GCM10007971_24000</name>
</gene>
<dbReference type="RefSeq" id="WP_188857690.1">
    <property type="nucleotide sequence ID" value="NZ_BMOS01000016.1"/>
</dbReference>
<name>A0A917XZ86_9BACI</name>
<reference evidence="1" key="1">
    <citation type="journal article" date="2014" name="Int. J. Syst. Evol. Microbiol.">
        <title>Complete genome sequence of Corynebacterium casei LMG S-19264T (=DSM 44701T), isolated from a smear-ripened cheese.</title>
        <authorList>
            <consortium name="US DOE Joint Genome Institute (JGI-PGF)"/>
            <person name="Walter F."/>
            <person name="Albersmeier A."/>
            <person name="Kalinowski J."/>
            <person name="Ruckert C."/>
        </authorList>
    </citation>
    <scope>NUCLEOTIDE SEQUENCE</scope>
    <source>
        <strain evidence="1">JCM 17251</strain>
    </source>
</reference>
<protein>
    <submittedName>
        <fullName evidence="1">Uncharacterized protein</fullName>
    </submittedName>
</protein>
<dbReference type="AlphaFoldDB" id="A0A917XZ86"/>
<evidence type="ECO:0000313" key="1">
    <source>
        <dbReference type="EMBL" id="GGN60154.1"/>
    </source>
</evidence>
<keyword evidence="2" id="KW-1185">Reference proteome</keyword>
<dbReference type="EMBL" id="BMOS01000016">
    <property type="protein sequence ID" value="GGN60154.1"/>
    <property type="molecule type" value="Genomic_DNA"/>
</dbReference>
<proteinExistence type="predicted"/>
<sequence>MTRNVIISDSNDLYGDLKEKYPVAWKALSELGKWSNKAQVFESLKYTPLEIAELRQITTSINLQNKVAVTEIQSGIDEKLEEGLLEVLMRISPELQPVFYTDCFKMLTRNIDKLFKVIEYVLRKKCVFITSNFYISNGYVSKRKALLRPAHYDEDVEENLKQYNGLRKTHLKAFKTVSNFMLN</sequence>